<evidence type="ECO:0000313" key="3">
    <source>
        <dbReference type="Proteomes" id="UP000075901"/>
    </source>
</evidence>
<sequence length="172" mass="18688">MSSPNSSHLFTSFWAEHRMDSSPDLSLKLRRGSSDSRESFYMDFAQGIDSDIEDVVTMTSGGAGGVPSPCSLPPASLPEVVTVQPTSTNQTNVILEEDDPLIEEEEEEEEKQMGQEHPAGQDDPLPRPDAVSNLPDECGLYELPPISSFPSPLHTPASLLVPLPALDIDIER</sequence>
<keyword evidence="3" id="KW-1185">Reference proteome</keyword>
<proteinExistence type="predicted"/>
<protein>
    <submittedName>
        <fullName evidence="2">Uncharacterized protein</fullName>
    </submittedName>
</protein>
<name>A0A182SCA6_9DIPT</name>
<feature type="compositionally biased region" description="Polar residues" evidence="1">
    <location>
        <begin position="83"/>
        <end position="93"/>
    </location>
</feature>
<dbReference type="AlphaFoldDB" id="A0A182SCA6"/>
<dbReference type="VEuPathDB" id="VectorBase:AMAM003895"/>
<organism evidence="2 3">
    <name type="scientific">Anopheles maculatus</name>
    <dbReference type="NCBI Taxonomy" id="74869"/>
    <lineage>
        <taxon>Eukaryota</taxon>
        <taxon>Metazoa</taxon>
        <taxon>Ecdysozoa</taxon>
        <taxon>Arthropoda</taxon>
        <taxon>Hexapoda</taxon>
        <taxon>Insecta</taxon>
        <taxon>Pterygota</taxon>
        <taxon>Neoptera</taxon>
        <taxon>Endopterygota</taxon>
        <taxon>Diptera</taxon>
        <taxon>Nematocera</taxon>
        <taxon>Culicoidea</taxon>
        <taxon>Culicidae</taxon>
        <taxon>Anophelinae</taxon>
        <taxon>Anopheles</taxon>
        <taxon>Anopheles maculatus group</taxon>
    </lineage>
</organism>
<evidence type="ECO:0000256" key="1">
    <source>
        <dbReference type="SAM" id="MobiDB-lite"/>
    </source>
</evidence>
<dbReference type="Proteomes" id="UP000075901">
    <property type="component" value="Unassembled WGS sequence"/>
</dbReference>
<feature type="region of interest" description="Disordered" evidence="1">
    <location>
        <begin position="83"/>
        <end position="139"/>
    </location>
</feature>
<reference evidence="3" key="1">
    <citation type="submission" date="2013-09" db="EMBL/GenBank/DDBJ databases">
        <title>The Genome Sequence of Anopheles maculatus species B.</title>
        <authorList>
            <consortium name="The Broad Institute Genomics Platform"/>
            <person name="Neafsey D.E."/>
            <person name="Besansky N."/>
            <person name="Howell P."/>
            <person name="Walton C."/>
            <person name="Young S.K."/>
            <person name="Zeng Q."/>
            <person name="Gargeya S."/>
            <person name="Fitzgerald M."/>
            <person name="Haas B."/>
            <person name="Abouelleil A."/>
            <person name="Allen A.W."/>
            <person name="Alvarado L."/>
            <person name="Arachchi H.M."/>
            <person name="Berlin A.M."/>
            <person name="Chapman S.B."/>
            <person name="Gainer-Dewar J."/>
            <person name="Goldberg J."/>
            <person name="Griggs A."/>
            <person name="Gujja S."/>
            <person name="Hansen M."/>
            <person name="Howarth C."/>
            <person name="Imamovic A."/>
            <person name="Ireland A."/>
            <person name="Larimer J."/>
            <person name="McCowan C."/>
            <person name="Murphy C."/>
            <person name="Pearson M."/>
            <person name="Poon T.W."/>
            <person name="Priest M."/>
            <person name="Roberts A."/>
            <person name="Saif S."/>
            <person name="Shea T."/>
            <person name="Sisk P."/>
            <person name="Sykes S."/>
            <person name="Wortman J."/>
            <person name="Nusbaum C."/>
            <person name="Birren B."/>
        </authorList>
    </citation>
    <scope>NUCLEOTIDE SEQUENCE [LARGE SCALE GENOMIC DNA]</scope>
    <source>
        <strain evidence="3">maculatus3</strain>
    </source>
</reference>
<evidence type="ECO:0000313" key="2">
    <source>
        <dbReference type="EnsemblMetazoa" id="AMAM003895-PA"/>
    </source>
</evidence>
<accession>A0A182SCA6</accession>
<dbReference type="EnsemblMetazoa" id="AMAM003895-RA">
    <property type="protein sequence ID" value="AMAM003895-PA"/>
    <property type="gene ID" value="AMAM003895"/>
</dbReference>
<feature type="compositionally biased region" description="Acidic residues" evidence="1">
    <location>
        <begin position="95"/>
        <end position="110"/>
    </location>
</feature>
<reference evidence="2" key="2">
    <citation type="submission" date="2020-05" db="UniProtKB">
        <authorList>
            <consortium name="EnsemblMetazoa"/>
        </authorList>
    </citation>
    <scope>IDENTIFICATION</scope>
    <source>
        <strain evidence="2">maculatus3</strain>
    </source>
</reference>